<evidence type="ECO:0000313" key="10">
    <source>
        <dbReference type="Proteomes" id="UP000288943"/>
    </source>
</evidence>
<evidence type="ECO:0000313" key="9">
    <source>
        <dbReference type="EMBL" id="QAV20363.1"/>
    </source>
</evidence>
<reference evidence="8 11" key="2">
    <citation type="submission" date="2022-05" db="EMBL/GenBank/DDBJ databases">
        <title>Genome Sequencing of Bee-Associated Microbes.</title>
        <authorList>
            <person name="Dunlap C."/>
        </authorList>
    </citation>
    <scope>NUCLEOTIDE SEQUENCE [LARGE SCALE GENOMIC DNA]</scope>
    <source>
        <strain evidence="8 11">NRRL B-23120</strain>
    </source>
</reference>
<evidence type="ECO:0000313" key="8">
    <source>
        <dbReference type="EMBL" id="MCY9597988.1"/>
    </source>
</evidence>
<dbReference type="InterPro" id="IPR039424">
    <property type="entry name" value="SBP_5"/>
</dbReference>
<evidence type="ECO:0000256" key="1">
    <source>
        <dbReference type="ARBA" id="ARBA00004196"/>
    </source>
</evidence>
<dbReference type="EMBL" id="CP026520">
    <property type="protein sequence ID" value="QAV20363.1"/>
    <property type="molecule type" value="Genomic_DNA"/>
</dbReference>
<dbReference type="CDD" id="cd08504">
    <property type="entry name" value="PBP2_OppA"/>
    <property type="match status" value="1"/>
</dbReference>
<comment type="subcellular location">
    <subcellularLocation>
        <location evidence="1">Cell envelope</location>
    </subcellularLocation>
</comment>
<dbReference type="Pfam" id="PF00496">
    <property type="entry name" value="SBP_bac_5"/>
    <property type="match status" value="1"/>
</dbReference>
<dbReference type="Proteomes" id="UP000288943">
    <property type="component" value="Chromosome"/>
</dbReference>
<feature type="signal peptide" evidence="6">
    <location>
        <begin position="1"/>
        <end position="20"/>
    </location>
</feature>
<name>A0A410X175_9BACL</name>
<dbReference type="Gene3D" id="3.40.190.10">
    <property type="entry name" value="Periplasmic binding protein-like II"/>
    <property type="match status" value="1"/>
</dbReference>
<sequence>MKAKKWVSTAVALTLVGSIAAGCGSDDKAATGDNGGTDKANAAKQELRINFNAEPPVLDSSKGTTNAAFTMLNALNEGLYRLDKDGKPQPGLAAAKPEISKDGLVYTIKLRDAKWADGQPVKASDFVYSFQRTLDPSTKAQYNFMTAWIKGGNDIIKAKPEEVEAKKKALGVKAIDEKTLEITLEKPVTFFEDLLAFPIFFPQREDLVTKNGEKYGGDADKIIGAGPFVLKQWNHDQNLVFEKNPNYWDAANVKLEKLTVNIVTDSNSSLNLYETEETDVTNLSSDQFKAKSQTDKENIKVKNELTSMYFMYNQKNKVLANANIRKALTLAVDRDAYVLTLANNGTAAARGLVADGTQDGNKNEFRKTAGDTLPKADPAKAKEYLAAGLKELGIDKLPELKLLGDEQGSGKKSIEFLMGEWEKNLGYKAVGEPVPHKLRVERQNKGDYDIVLALWGADYNDPMTFLDMWVTGSEFNNVYYSNPTYDEKIKAADKEADPAKRSQLLVDAEKILMEDMAVGPVYSRKVPYLVRNTVQGLVLPNYGMEWDVKGVTITEAKK</sequence>
<dbReference type="GeneID" id="95377645"/>
<dbReference type="GO" id="GO:0030288">
    <property type="term" value="C:outer membrane-bounded periplasmic space"/>
    <property type="evidence" value="ECO:0007669"/>
    <property type="project" value="UniProtKB-ARBA"/>
</dbReference>
<dbReference type="Gene3D" id="3.10.105.10">
    <property type="entry name" value="Dipeptide-binding Protein, Domain 3"/>
    <property type="match status" value="1"/>
</dbReference>
<evidence type="ECO:0000256" key="6">
    <source>
        <dbReference type="SAM" id="SignalP"/>
    </source>
</evidence>
<dbReference type="RefSeq" id="WP_042232429.1">
    <property type="nucleotide sequence ID" value="NZ_CP026520.1"/>
</dbReference>
<dbReference type="Gene3D" id="3.90.76.10">
    <property type="entry name" value="Dipeptide-binding Protein, Domain 1"/>
    <property type="match status" value="1"/>
</dbReference>
<keyword evidence="4 6" id="KW-0732">Signal</keyword>
<dbReference type="FunFam" id="3.10.105.10:FF:000001">
    <property type="entry name" value="Oligopeptide ABC transporter, oligopeptide-binding protein"/>
    <property type="match status" value="1"/>
</dbReference>
<keyword evidence="5" id="KW-0653">Protein transport</keyword>
<feature type="domain" description="Solute-binding protein family 5" evidence="7">
    <location>
        <begin position="87"/>
        <end position="476"/>
    </location>
</feature>
<evidence type="ECO:0000256" key="3">
    <source>
        <dbReference type="ARBA" id="ARBA00022448"/>
    </source>
</evidence>
<dbReference type="GO" id="GO:0043190">
    <property type="term" value="C:ATP-binding cassette (ABC) transporter complex"/>
    <property type="evidence" value="ECO:0007669"/>
    <property type="project" value="InterPro"/>
</dbReference>
<keyword evidence="5" id="KW-0571">Peptide transport</keyword>
<gene>
    <name evidence="8" type="ORF">M5X16_19665</name>
    <name evidence="9" type="ORF">PC41400_22900</name>
</gene>
<dbReference type="EMBL" id="JAMDMJ010000025">
    <property type="protein sequence ID" value="MCY9597988.1"/>
    <property type="molecule type" value="Genomic_DNA"/>
</dbReference>
<dbReference type="PANTHER" id="PTHR30290:SF10">
    <property type="entry name" value="PERIPLASMIC OLIGOPEPTIDE-BINDING PROTEIN-RELATED"/>
    <property type="match status" value="1"/>
</dbReference>
<dbReference type="Proteomes" id="UP001527202">
    <property type="component" value="Unassembled WGS sequence"/>
</dbReference>
<keyword evidence="3" id="KW-0813">Transport</keyword>
<evidence type="ECO:0000256" key="5">
    <source>
        <dbReference type="ARBA" id="ARBA00022856"/>
    </source>
</evidence>
<dbReference type="SUPFAM" id="SSF53850">
    <property type="entry name" value="Periplasmic binding protein-like II"/>
    <property type="match status" value="1"/>
</dbReference>
<dbReference type="FunFam" id="3.90.76.10:FF:000001">
    <property type="entry name" value="Oligopeptide ABC transporter substrate-binding protein"/>
    <property type="match status" value="1"/>
</dbReference>
<dbReference type="PIRSF" id="PIRSF002741">
    <property type="entry name" value="MppA"/>
    <property type="match status" value="1"/>
</dbReference>
<dbReference type="OrthoDB" id="9801912at2"/>
<reference evidence="9 10" key="1">
    <citation type="submission" date="2018-01" db="EMBL/GenBank/DDBJ databases">
        <title>The whole genome sequencing and assembly of Paenibacillus chitinolyticus KCCM 41400 strain.</title>
        <authorList>
            <person name="Kim J.-Y."/>
            <person name="Park M.-K."/>
            <person name="Lee Y.-J."/>
            <person name="Yi H."/>
            <person name="Bahn Y.-S."/>
            <person name="Kim J.F."/>
            <person name="Lee D.-W."/>
        </authorList>
    </citation>
    <scope>NUCLEOTIDE SEQUENCE [LARGE SCALE GENOMIC DNA]</scope>
    <source>
        <strain evidence="9 10">KCCM 41400</strain>
    </source>
</reference>
<organism evidence="9 10">
    <name type="scientific">Paenibacillus chitinolyticus</name>
    <dbReference type="NCBI Taxonomy" id="79263"/>
    <lineage>
        <taxon>Bacteria</taxon>
        <taxon>Bacillati</taxon>
        <taxon>Bacillota</taxon>
        <taxon>Bacilli</taxon>
        <taxon>Bacillales</taxon>
        <taxon>Paenibacillaceae</taxon>
        <taxon>Paenibacillus</taxon>
    </lineage>
</organism>
<comment type="similarity">
    <text evidence="2">Belongs to the bacterial solute-binding protein 5 family.</text>
</comment>
<evidence type="ECO:0000259" key="7">
    <source>
        <dbReference type="Pfam" id="PF00496"/>
    </source>
</evidence>
<evidence type="ECO:0000256" key="2">
    <source>
        <dbReference type="ARBA" id="ARBA00005695"/>
    </source>
</evidence>
<accession>A0A410X175</accession>
<evidence type="ECO:0000256" key="4">
    <source>
        <dbReference type="ARBA" id="ARBA00022729"/>
    </source>
</evidence>
<dbReference type="InterPro" id="IPR030678">
    <property type="entry name" value="Peptide/Ni-bd"/>
</dbReference>
<protein>
    <submittedName>
        <fullName evidence="9">Peptide ABC transporter substrate-binding protein</fullName>
    </submittedName>
</protein>
<dbReference type="GO" id="GO:0015833">
    <property type="term" value="P:peptide transport"/>
    <property type="evidence" value="ECO:0007669"/>
    <property type="project" value="UniProtKB-KW"/>
</dbReference>
<evidence type="ECO:0000313" key="11">
    <source>
        <dbReference type="Proteomes" id="UP001527202"/>
    </source>
</evidence>
<dbReference type="InterPro" id="IPR000914">
    <property type="entry name" value="SBP_5_dom"/>
</dbReference>
<dbReference type="PANTHER" id="PTHR30290">
    <property type="entry name" value="PERIPLASMIC BINDING COMPONENT OF ABC TRANSPORTER"/>
    <property type="match status" value="1"/>
</dbReference>
<feature type="chain" id="PRO_5039340629" evidence="6">
    <location>
        <begin position="21"/>
        <end position="558"/>
    </location>
</feature>
<proteinExistence type="inferred from homology"/>
<dbReference type="AlphaFoldDB" id="A0A410X175"/>
<keyword evidence="11" id="KW-1185">Reference proteome</keyword>
<dbReference type="KEGG" id="pchi:PC41400_22900"/>
<dbReference type="PROSITE" id="PS51257">
    <property type="entry name" value="PROKAR_LIPOPROTEIN"/>
    <property type="match status" value="1"/>
</dbReference>
<dbReference type="GO" id="GO:1904680">
    <property type="term" value="F:peptide transmembrane transporter activity"/>
    <property type="evidence" value="ECO:0007669"/>
    <property type="project" value="TreeGrafter"/>
</dbReference>